<comment type="caution">
    <text evidence="1">The sequence shown here is derived from an EMBL/GenBank/DDBJ whole genome shotgun (WGS) entry which is preliminary data.</text>
</comment>
<dbReference type="EMBL" id="AZST01002050">
    <property type="protein sequence ID" value="KEP45243.1"/>
    <property type="molecule type" value="Genomic_DNA"/>
</dbReference>
<organism evidence="1 2">
    <name type="scientific">Rhizoctonia solani 123E</name>
    <dbReference type="NCBI Taxonomy" id="1423351"/>
    <lineage>
        <taxon>Eukaryota</taxon>
        <taxon>Fungi</taxon>
        <taxon>Dikarya</taxon>
        <taxon>Basidiomycota</taxon>
        <taxon>Agaricomycotina</taxon>
        <taxon>Agaricomycetes</taxon>
        <taxon>Cantharellales</taxon>
        <taxon>Ceratobasidiaceae</taxon>
        <taxon>Rhizoctonia</taxon>
    </lineage>
</organism>
<name>A0A074RKN8_9AGAM</name>
<feature type="non-terminal residue" evidence="1">
    <location>
        <position position="123"/>
    </location>
</feature>
<evidence type="ECO:0000313" key="1">
    <source>
        <dbReference type="EMBL" id="KEP45243.1"/>
    </source>
</evidence>
<dbReference type="OrthoDB" id="3234834at2759"/>
<protein>
    <submittedName>
        <fullName evidence="1">Uncharacterized protein</fullName>
    </submittedName>
</protein>
<dbReference type="AlphaFoldDB" id="A0A074RKN8"/>
<dbReference type="HOGENOM" id="CLU_164460_0_0_1"/>
<keyword evidence="2" id="KW-1185">Reference proteome</keyword>
<sequence>MTISQDDYMIRTDTGDRPQLVYYQDCVEKPSRLIRFATRLGLKDKPMMDAVENAYAFVTGNYRQGDQVILLVRSYYGRQLDAAEMLAKHLHDGVRPGDLSKVQSKNVGDVPSGQIPIHCVAVW</sequence>
<gene>
    <name evidence="1" type="ORF">V565_297950</name>
</gene>
<proteinExistence type="predicted"/>
<accession>A0A074RKN8</accession>
<dbReference type="Proteomes" id="UP000027456">
    <property type="component" value="Unassembled WGS sequence"/>
</dbReference>
<evidence type="ECO:0000313" key="2">
    <source>
        <dbReference type="Proteomes" id="UP000027456"/>
    </source>
</evidence>
<reference evidence="1 2" key="1">
    <citation type="submission" date="2013-12" db="EMBL/GenBank/DDBJ databases">
        <authorList>
            <person name="Cubeta M."/>
            <person name="Pakala S."/>
            <person name="Fedorova N."/>
            <person name="Thomas E."/>
            <person name="Dean R."/>
            <person name="Jabaji S."/>
            <person name="Neate S."/>
            <person name="Toda T."/>
            <person name="Tavantzis S."/>
            <person name="Vilgalys R."/>
            <person name="Bharathan N."/>
            <person name="Pakala S."/>
            <person name="Losada L.S."/>
            <person name="Zafar N."/>
            <person name="Nierman W."/>
        </authorList>
    </citation>
    <scope>NUCLEOTIDE SEQUENCE [LARGE SCALE GENOMIC DNA]</scope>
    <source>
        <strain evidence="1 2">123E</strain>
    </source>
</reference>